<feature type="transmembrane region" description="Helical" evidence="6">
    <location>
        <begin position="136"/>
        <end position="157"/>
    </location>
</feature>
<dbReference type="GO" id="GO:0006952">
    <property type="term" value="P:defense response"/>
    <property type="evidence" value="ECO:0007669"/>
    <property type="project" value="TreeGrafter"/>
</dbReference>
<feature type="transmembrane region" description="Helical" evidence="6">
    <location>
        <begin position="257"/>
        <end position="283"/>
    </location>
</feature>
<keyword evidence="5 6" id="KW-0472">Membrane</keyword>
<dbReference type="PANTHER" id="PTHR11972:SF58">
    <property type="entry name" value="NADPH OXIDASE 5"/>
    <property type="match status" value="1"/>
</dbReference>
<dbReference type="GO" id="GO:0043020">
    <property type="term" value="C:NADPH oxidase complex"/>
    <property type="evidence" value="ECO:0007669"/>
    <property type="project" value="TreeGrafter"/>
</dbReference>
<dbReference type="GO" id="GO:0005509">
    <property type="term" value="F:calcium ion binding"/>
    <property type="evidence" value="ECO:0007669"/>
    <property type="project" value="InterPro"/>
</dbReference>
<keyword evidence="10" id="KW-1185">Reference proteome</keyword>
<accession>A0AAV4IYL8</accession>
<keyword evidence="2 6" id="KW-0812">Transmembrane</keyword>
<dbReference type="PANTHER" id="PTHR11972">
    <property type="entry name" value="NADPH OXIDASE"/>
    <property type="match status" value="1"/>
</dbReference>
<dbReference type="PROSITE" id="PS50222">
    <property type="entry name" value="EF_HAND_2"/>
    <property type="match status" value="1"/>
</dbReference>
<evidence type="ECO:0000313" key="10">
    <source>
        <dbReference type="Proteomes" id="UP000762676"/>
    </source>
</evidence>
<feature type="transmembrane region" description="Helical" evidence="6">
    <location>
        <begin position="303"/>
        <end position="324"/>
    </location>
</feature>
<comment type="subcellular location">
    <subcellularLocation>
        <location evidence="1">Membrane</location>
        <topology evidence="1">Multi-pass membrane protein</topology>
    </subcellularLocation>
</comment>
<evidence type="ECO:0000256" key="2">
    <source>
        <dbReference type="ARBA" id="ARBA00022692"/>
    </source>
</evidence>
<evidence type="ECO:0000313" key="9">
    <source>
        <dbReference type="EMBL" id="GFS14111.1"/>
    </source>
</evidence>
<feature type="transmembrane region" description="Helical" evidence="6">
    <location>
        <begin position="44"/>
        <end position="64"/>
    </location>
</feature>
<dbReference type="InterPro" id="IPR050369">
    <property type="entry name" value="RBOH/FRE"/>
</dbReference>
<dbReference type="PROSITE" id="PS00018">
    <property type="entry name" value="EF_HAND_1"/>
    <property type="match status" value="1"/>
</dbReference>
<evidence type="ECO:0000256" key="5">
    <source>
        <dbReference type="ARBA" id="ARBA00023136"/>
    </source>
</evidence>
<keyword evidence="7" id="KW-0732">Signal</keyword>
<feature type="transmembrane region" description="Helical" evidence="6">
    <location>
        <begin position="169"/>
        <end position="193"/>
    </location>
</feature>
<dbReference type="GO" id="GO:0042554">
    <property type="term" value="P:superoxide anion generation"/>
    <property type="evidence" value="ECO:0007669"/>
    <property type="project" value="TreeGrafter"/>
</dbReference>
<feature type="chain" id="PRO_5043629674" evidence="7">
    <location>
        <begin position="17"/>
        <end position="350"/>
    </location>
</feature>
<dbReference type="Proteomes" id="UP000762676">
    <property type="component" value="Unassembled WGS sequence"/>
</dbReference>
<evidence type="ECO:0000259" key="8">
    <source>
        <dbReference type="PROSITE" id="PS50222"/>
    </source>
</evidence>
<dbReference type="AlphaFoldDB" id="A0AAV4IYL8"/>
<keyword evidence="4" id="KW-0560">Oxidoreductase</keyword>
<evidence type="ECO:0000256" key="3">
    <source>
        <dbReference type="ARBA" id="ARBA00022989"/>
    </source>
</evidence>
<dbReference type="GO" id="GO:0016175">
    <property type="term" value="F:superoxide-generating NAD(P)H oxidase activity"/>
    <property type="evidence" value="ECO:0007669"/>
    <property type="project" value="TreeGrafter"/>
</dbReference>
<evidence type="ECO:0000256" key="1">
    <source>
        <dbReference type="ARBA" id="ARBA00004141"/>
    </source>
</evidence>
<comment type="caution">
    <text evidence="9">The sequence shown here is derived from an EMBL/GenBank/DDBJ whole genome shotgun (WGS) entry which is preliminary data.</text>
</comment>
<proteinExistence type="predicted"/>
<gene>
    <name evidence="9" type="ORF">ElyMa_003154700</name>
</gene>
<feature type="signal peptide" evidence="7">
    <location>
        <begin position="1"/>
        <end position="16"/>
    </location>
</feature>
<dbReference type="InterPro" id="IPR013130">
    <property type="entry name" value="Fe3_Rdtase_TM_dom"/>
</dbReference>
<protein>
    <submittedName>
        <fullName evidence="9">NADPH oxidase 5</fullName>
    </submittedName>
</protein>
<reference evidence="9 10" key="1">
    <citation type="journal article" date="2021" name="Elife">
        <title>Chloroplast acquisition without the gene transfer in kleptoplastic sea slugs, Plakobranchus ocellatus.</title>
        <authorList>
            <person name="Maeda T."/>
            <person name="Takahashi S."/>
            <person name="Yoshida T."/>
            <person name="Shimamura S."/>
            <person name="Takaki Y."/>
            <person name="Nagai Y."/>
            <person name="Toyoda A."/>
            <person name="Suzuki Y."/>
            <person name="Arimoto A."/>
            <person name="Ishii H."/>
            <person name="Satoh N."/>
            <person name="Nishiyama T."/>
            <person name="Hasebe M."/>
            <person name="Maruyama T."/>
            <person name="Minagawa J."/>
            <person name="Obokata J."/>
            <person name="Shigenobu S."/>
        </authorList>
    </citation>
    <scope>NUCLEOTIDE SEQUENCE [LARGE SCALE GENOMIC DNA]</scope>
</reference>
<organism evidence="9 10">
    <name type="scientific">Elysia marginata</name>
    <dbReference type="NCBI Taxonomy" id="1093978"/>
    <lineage>
        <taxon>Eukaryota</taxon>
        <taxon>Metazoa</taxon>
        <taxon>Spiralia</taxon>
        <taxon>Lophotrochozoa</taxon>
        <taxon>Mollusca</taxon>
        <taxon>Gastropoda</taxon>
        <taxon>Heterobranchia</taxon>
        <taxon>Euthyneura</taxon>
        <taxon>Panpulmonata</taxon>
        <taxon>Sacoglossa</taxon>
        <taxon>Placobranchoidea</taxon>
        <taxon>Plakobranchidae</taxon>
        <taxon>Elysia</taxon>
    </lineage>
</organism>
<name>A0AAV4IYL8_9GAST</name>
<feature type="transmembrane region" description="Helical" evidence="6">
    <location>
        <begin position="213"/>
        <end position="236"/>
    </location>
</feature>
<evidence type="ECO:0000256" key="6">
    <source>
        <dbReference type="SAM" id="Phobius"/>
    </source>
</evidence>
<dbReference type="Pfam" id="PF01794">
    <property type="entry name" value="Ferric_reduct"/>
    <property type="match status" value="1"/>
</dbReference>
<dbReference type="InterPro" id="IPR018247">
    <property type="entry name" value="EF_Hand_1_Ca_BS"/>
</dbReference>
<evidence type="ECO:0000256" key="7">
    <source>
        <dbReference type="SAM" id="SignalP"/>
    </source>
</evidence>
<feature type="domain" description="EF-hand" evidence="8">
    <location>
        <begin position="60"/>
        <end position="95"/>
    </location>
</feature>
<dbReference type="EMBL" id="BMAT01006504">
    <property type="protein sequence ID" value="GFS14111.1"/>
    <property type="molecule type" value="Genomic_DNA"/>
</dbReference>
<keyword evidence="3 6" id="KW-1133">Transmembrane helix</keyword>
<evidence type="ECO:0000256" key="4">
    <source>
        <dbReference type="ARBA" id="ARBA00023002"/>
    </source>
</evidence>
<sequence>MMIMMMMLMMIKMTMMPIDDDDAVGDDYDDDDDIDDDDEYMMMAIMIVMIMMMMMVMITEIALLSDTMFDEADKDGDGVMSERDLAEMVDKFPNALEALTKNASIWLQPDLRRHQHKSRVREIFSRRYLANNYKKLTFQAVFWVLNIILFAVNAFIYRRENRCIILARGCGMCLNFTSALILLLPLRMCISYLRLTPLCRVLPLDHNISLHKMVGLVIALMTIAHTAGHLGNAVWLTERTNLTVPEILFTTDAKIGWIGHLAPLTGVILDVILLTIVVASRPFVRRSGYFQAFYWTHKLYDPYYILTFIHASNLCLCMNSLYVLTLQVFYWTHKLYVPYFILTFIHAPNF</sequence>
<dbReference type="InterPro" id="IPR002048">
    <property type="entry name" value="EF_hand_dom"/>
</dbReference>